<reference evidence="2" key="1">
    <citation type="journal article" date="2014" name="Nat. Genet.">
        <title>The genome of the stress-tolerant wild tomato species Solanum pennellii.</title>
        <authorList>
            <person name="Bolger A."/>
            <person name="Scossa F."/>
            <person name="Bolger M.E."/>
            <person name="Lanz C."/>
            <person name="Maumus F."/>
            <person name="Tohge T."/>
            <person name="Quesneville H."/>
            <person name="Alseekh S."/>
            <person name="Sorensen I."/>
            <person name="Lichtenstein G."/>
            <person name="Fich E.A."/>
            <person name="Conte M."/>
            <person name="Keller H."/>
            <person name="Schneeberger K."/>
            <person name="Schwacke R."/>
            <person name="Ofner I."/>
            <person name="Vrebalov J."/>
            <person name="Xu Y."/>
            <person name="Osorio S."/>
            <person name="Aflitos S.A."/>
            <person name="Schijlen E."/>
            <person name="Jimenez-Gomez J.M."/>
            <person name="Ryngajllo M."/>
            <person name="Kimura S."/>
            <person name="Kumar R."/>
            <person name="Koenig D."/>
            <person name="Headland L.R."/>
            <person name="Maloof J.N."/>
            <person name="Sinha N."/>
            <person name="van Ham R.C."/>
            <person name="Lankhorst R.K."/>
            <person name="Mao L."/>
            <person name="Vogel A."/>
            <person name="Arsova B."/>
            <person name="Panstruga R."/>
            <person name="Fei Z."/>
            <person name="Rose J.K."/>
            <person name="Zamir D."/>
            <person name="Carrari F."/>
            <person name="Giovannoni J.J."/>
            <person name="Weigel D."/>
            <person name="Usadel B."/>
            <person name="Fernie A.R."/>
        </authorList>
    </citation>
    <scope>NUCLEOTIDE SEQUENCE [LARGE SCALE GENOMIC DNA]</scope>
    <source>
        <strain evidence="2">cv. LA0716</strain>
    </source>
</reference>
<dbReference type="GeneID" id="114077995"/>
<gene>
    <name evidence="3" type="primary">LOC114077995</name>
</gene>
<feature type="compositionally biased region" description="Basic and acidic residues" evidence="1">
    <location>
        <begin position="175"/>
        <end position="199"/>
    </location>
</feature>
<evidence type="ECO:0000313" key="2">
    <source>
        <dbReference type="Proteomes" id="UP000694930"/>
    </source>
</evidence>
<dbReference type="Proteomes" id="UP000694930">
    <property type="component" value="Chromosome 7"/>
</dbReference>
<organism evidence="2 3">
    <name type="scientific">Solanum pennellii</name>
    <name type="common">Tomato</name>
    <name type="synonym">Lycopersicon pennellii</name>
    <dbReference type="NCBI Taxonomy" id="28526"/>
    <lineage>
        <taxon>Eukaryota</taxon>
        <taxon>Viridiplantae</taxon>
        <taxon>Streptophyta</taxon>
        <taxon>Embryophyta</taxon>
        <taxon>Tracheophyta</taxon>
        <taxon>Spermatophyta</taxon>
        <taxon>Magnoliopsida</taxon>
        <taxon>eudicotyledons</taxon>
        <taxon>Gunneridae</taxon>
        <taxon>Pentapetalae</taxon>
        <taxon>asterids</taxon>
        <taxon>lamiids</taxon>
        <taxon>Solanales</taxon>
        <taxon>Solanaceae</taxon>
        <taxon>Solanoideae</taxon>
        <taxon>Solaneae</taxon>
        <taxon>Solanum</taxon>
        <taxon>Solanum subgen. Lycopersicon</taxon>
    </lineage>
</organism>
<keyword evidence="2" id="KW-1185">Reference proteome</keyword>
<feature type="region of interest" description="Disordered" evidence="1">
    <location>
        <begin position="1"/>
        <end position="250"/>
    </location>
</feature>
<evidence type="ECO:0000256" key="1">
    <source>
        <dbReference type="SAM" id="MobiDB-lite"/>
    </source>
</evidence>
<reference evidence="3" key="2">
    <citation type="submission" date="2025-08" db="UniProtKB">
        <authorList>
            <consortium name="RefSeq"/>
        </authorList>
    </citation>
    <scope>IDENTIFICATION</scope>
</reference>
<name>A0ABM1VEX6_SOLPN</name>
<dbReference type="RefSeq" id="XP_027774294.1">
    <property type="nucleotide sequence ID" value="XM_027918493.1"/>
</dbReference>
<protein>
    <submittedName>
        <fullName evidence="3">Signal transducer and activator of transcription A-like</fullName>
    </submittedName>
</protein>
<feature type="compositionally biased region" description="Polar residues" evidence="1">
    <location>
        <begin position="35"/>
        <end position="44"/>
    </location>
</feature>
<sequence>MDQTQHNIMGGSSDQNKYDRDFPKISMNYDKQAPSARNNRQPTPNKKVIVPNNAKGAMNNIMEKLPEPTPYTVHQRKEQAKNGNNKKQRNGNDKEKQQREKNHKNNTGKTPMGKGKGKQIEANTHESTPKRKNKPSKQKRDAAKRRKSKQQETEYQQEQEKREEPCNNRANGNHMMHDHPIQEEDRTPSKTEPPDRREQPCQVNNVPLIDEYAVENYKDQLDRDNQSIYDPDDDEETSEALIKSFSPSND</sequence>
<feature type="compositionally biased region" description="Basic and acidic residues" evidence="1">
    <location>
        <begin position="216"/>
        <end position="225"/>
    </location>
</feature>
<feature type="compositionally biased region" description="Polar residues" evidence="1">
    <location>
        <begin position="1"/>
        <end position="15"/>
    </location>
</feature>
<evidence type="ECO:0000313" key="3">
    <source>
        <dbReference type="RefSeq" id="XP_027774294.1"/>
    </source>
</evidence>
<feature type="compositionally biased region" description="Basic and acidic residues" evidence="1">
    <location>
        <begin position="90"/>
        <end position="100"/>
    </location>
</feature>
<proteinExistence type="predicted"/>
<feature type="compositionally biased region" description="Basic residues" evidence="1">
    <location>
        <begin position="130"/>
        <end position="148"/>
    </location>
</feature>
<accession>A0ABM1VEX6</accession>